<organism evidence="2 3">
    <name type="scientific">Periconia macrospinosa</name>
    <dbReference type="NCBI Taxonomy" id="97972"/>
    <lineage>
        <taxon>Eukaryota</taxon>
        <taxon>Fungi</taxon>
        <taxon>Dikarya</taxon>
        <taxon>Ascomycota</taxon>
        <taxon>Pezizomycotina</taxon>
        <taxon>Dothideomycetes</taxon>
        <taxon>Pleosporomycetidae</taxon>
        <taxon>Pleosporales</taxon>
        <taxon>Massarineae</taxon>
        <taxon>Periconiaceae</taxon>
        <taxon>Periconia</taxon>
    </lineage>
</organism>
<sequence>MDGWMGIDGSSDSSTSPLSSSAHCPLPTAQRLPLARCPSTCTHPPQASRLTRCTHRPSPTTLPLFRFPAHLLSIQPPSPATTVTKASLPSFPAASSHLTSPLTALTFLLVVTTTLLYHCTVPSFRPQPSFTLSPPQKQKQTQPHTEPQKKKNYTMPFARCTLS</sequence>
<reference evidence="2 3" key="1">
    <citation type="journal article" date="2018" name="Sci. Rep.">
        <title>Comparative genomics provides insights into the lifestyle and reveals functional heterogeneity of dark septate endophytic fungi.</title>
        <authorList>
            <person name="Knapp D.G."/>
            <person name="Nemeth J.B."/>
            <person name="Barry K."/>
            <person name="Hainaut M."/>
            <person name="Henrissat B."/>
            <person name="Johnson J."/>
            <person name="Kuo A."/>
            <person name="Lim J.H.P."/>
            <person name="Lipzen A."/>
            <person name="Nolan M."/>
            <person name="Ohm R.A."/>
            <person name="Tamas L."/>
            <person name="Grigoriev I.V."/>
            <person name="Spatafora J.W."/>
            <person name="Nagy L.G."/>
            <person name="Kovacs G.M."/>
        </authorList>
    </citation>
    <scope>NUCLEOTIDE SEQUENCE [LARGE SCALE GENOMIC DNA]</scope>
    <source>
        <strain evidence="2 3">DSE2036</strain>
    </source>
</reference>
<dbReference type="EMBL" id="KZ805348">
    <property type="protein sequence ID" value="PVI02035.1"/>
    <property type="molecule type" value="Genomic_DNA"/>
</dbReference>
<proteinExistence type="predicted"/>
<evidence type="ECO:0000256" key="1">
    <source>
        <dbReference type="SAM" id="MobiDB-lite"/>
    </source>
</evidence>
<feature type="compositionally biased region" description="Low complexity" evidence="1">
    <location>
        <begin position="10"/>
        <end position="21"/>
    </location>
</feature>
<evidence type="ECO:0000313" key="2">
    <source>
        <dbReference type="EMBL" id="PVI02035.1"/>
    </source>
</evidence>
<protein>
    <submittedName>
        <fullName evidence="2">Uncharacterized protein</fullName>
    </submittedName>
</protein>
<evidence type="ECO:0000313" key="3">
    <source>
        <dbReference type="Proteomes" id="UP000244855"/>
    </source>
</evidence>
<feature type="region of interest" description="Disordered" evidence="1">
    <location>
        <begin position="1"/>
        <end position="24"/>
    </location>
</feature>
<accession>A0A2V1DXQ9</accession>
<keyword evidence="3" id="KW-1185">Reference proteome</keyword>
<dbReference type="Proteomes" id="UP000244855">
    <property type="component" value="Unassembled WGS sequence"/>
</dbReference>
<feature type="region of interest" description="Disordered" evidence="1">
    <location>
        <begin position="128"/>
        <end position="155"/>
    </location>
</feature>
<gene>
    <name evidence="2" type="ORF">DM02DRAFT_317145</name>
</gene>
<name>A0A2V1DXQ9_9PLEO</name>
<feature type="compositionally biased region" description="Low complexity" evidence="1">
    <location>
        <begin position="134"/>
        <end position="145"/>
    </location>
</feature>
<dbReference type="AlphaFoldDB" id="A0A2V1DXQ9"/>